<dbReference type="PANTHER" id="PTHR38439">
    <property type="entry name" value="AURACYANIN-B"/>
    <property type="match status" value="1"/>
</dbReference>
<gene>
    <name evidence="5" type="ORF">A2628_04670</name>
</gene>
<dbReference type="Proteomes" id="UP000179221">
    <property type="component" value="Unassembled WGS sequence"/>
</dbReference>
<dbReference type="PANTHER" id="PTHR38439:SF3">
    <property type="entry name" value="COPPER-RESISTANT CUPROPROTEIN COPI"/>
    <property type="match status" value="1"/>
</dbReference>
<keyword evidence="3" id="KW-1133">Transmembrane helix</keyword>
<accession>A0A1F7YJN6</accession>
<keyword evidence="1" id="KW-0479">Metal-binding</keyword>
<dbReference type="InterPro" id="IPR008972">
    <property type="entry name" value="Cupredoxin"/>
</dbReference>
<sequence>MDEDNNKIDTGGQTNSSGNKSMMIAIAVLAIAILAVGGYLVMSKNKIRSTNLPAGTAQNISQTNPTSTTNVTTMPTTTLGSTDQLKEVAVEGSEFSFSPSALTVAKGEKVQITFKNTGKFPHNLVISELGVSTKTITPGTTDMVEFTADKAGTFTFYCSVGNHRAQGMEGEITIE</sequence>
<evidence type="ECO:0000256" key="2">
    <source>
        <dbReference type="ARBA" id="ARBA00023008"/>
    </source>
</evidence>
<dbReference type="Pfam" id="PF13473">
    <property type="entry name" value="Cupredoxin_1"/>
    <property type="match status" value="1"/>
</dbReference>
<keyword evidence="2" id="KW-0186">Copper</keyword>
<evidence type="ECO:0000313" key="6">
    <source>
        <dbReference type="Proteomes" id="UP000179221"/>
    </source>
</evidence>
<dbReference type="GO" id="GO:0046872">
    <property type="term" value="F:metal ion binding"/>
    <property type="evidence" value="ECO:0007669"/>
    <property type="project" value="UniProtKB-KW"/>
</dbReference>
<organism evidence="5 6">
    <name type="scientific">Candidatus Woesebacteria bacterium RIFCSPHIGHO2_01_FULL_40_22</name>
    <dbReference type="NCBI Taxonomy" id="1802499"/>
    <lineage>
        <taxon>Bacteria</taxon>
        <taxon>Candidatus Woeseibacteriota</taxon>
    </lineage>
</organism>
<dbReference type="Gene3D" id="2.60.40.420">
    <property type="entry name" value="Cupredoxins - blue copper proteins"/>
    <property type="match status" value="1"/>
</dbReference>
<dbReference type="PROSITE" id="PS00079">
    <property type="entry name" value="MULTICOPPER_OXIDASE1"/>
    <property type="match status" value="1"/>
</dbReference>
<dbReference type="AlphaFoldDB" id="A0A1F7YJN6"/>
<evidence type="ECO:0000313" key="5">
    <source>
        <dbReference type="EMBL" id="OGM26818.1"/>
    </source>
</evidence>
<protein>
    <recommendedName>
        <fullName evidence="4">EfeO-type cupredoxin-like domain-containing protein</fullName>
    </recommendedName>
</protein>
<evidence type="ECO:0000259" key="4">
    <source>
        <dbReference type="Pfam" id="PF13473"/>
    </source>
</evidence>
<dbReference type="InterPro" id="IPR050845">
    <property type="entry name" value="Cu-binding_ET"/>
</dbReference>
<feature type="domain" description="EfeO-type cupredoxin-like" evidence="4">
    <location>
        <begin position="83"/>
        <end position="167"/>
    </location>
</feature>
<dbReference type="SUPFAM" id="SSF49503">
    <property type="entry name" value="Cupredoxins"/>
    <property type="match status" value="1"/>
</dbReference>
<dbReference type="InterPro" id="IPR028096">
    <property type="entry name" value="EfeO_Cupredoxin"/>
</dbReference>
<evidence type="ECO:0000256" key="3">
    <source>
        <dbReference type="SAM" id="Phobius"/>
    </source>
</evidence>
<keyword evidence="3" id="KW-0472">Membrane</keyword>
<keyword evidence="3" id="KW-0812">Transmembrane</keyword>
<feature type="transmembrane region" description="Helical" evidence="3">
    <location>
        <begin position="22"/>
        <end position="42"/>
    </location>
</feature>
<proteinExistence type="predicted"/>
<name>A0A1F7YJN6_9BACT</name>
<reference evidence="5 6" key="1">
    <citation type="journal article" date="2016" name="Nat. Commun.">
        <title>Thousands of microbial genomes shed light on interconnected biogeochemical processes in an aquifer system.</title>
        <authorList>
            <person name="Anantharaman K."/>
            <person name="Brown C.T."/>
            <person name="Hug L.A."/>
            <person name="Sharon I."/>
            <person name="Castelle C.J."/>
            <person name="Probst A.J."/>
            <person name="Thomas B.C."/>
            <person name="Singh A."/>
            <person name="Wilkins M.J."/>
            <person name="Karaoz U."/>
            <person name="Brodie E.L."/>
            <person name="Williams K.H."/>
            <person name="Hubbard S.S."/>
            <person name="Banfield J.F."/>
        </authorList>
    </citation>
    <scope>NUCLEOTIDE SEQUENCE [LARGE SCALE GENOMIC DNA]</scope>
</reference>
<dbReference type="InterPro" id="IPR033138">
    <property type="entry name" value="Cu_oxidase_CS"/>
</dbReference>
<dbReference type="EMBL" id="MGGL01000009">
    <property type="protein sequence ID" value="OGM26818.1"/>
    <property type="molecule type" value="Genomic_DNA"/>
</dbReference>
<evidence type="ECO:0000256" key="1">
    <source>
        <dbReference type="ARBA" id="ARBA00022723"/>
    </source>
</evidence>
<comment type="caution">
    <text evidence="5">The sequence shown here is derived from an EMBL/GenBank/DDBJ whole genome shotgun (WGS) entry which is preliminary data.</text>
</comment>